<dbReference type="EMBL" id="CP017565">
    <property type="protein sequence ID" value="APA90561.1"/>
    <property type="molecule type" value="Genomic_DNA"/>
</dbReference>
<proteinExistence type="predicted"/>
<dbReference type="OrthoDB" id="5292167at2"/>
<dbReference type="InterPro" id="IPR005025">
    <property type="entry name" value="FMN_Rdtase-like_dom"/>
</dbReference>
<geneLocation type="plasmid" evidence="2 3">
    <name>pl2WSM5005</name>
</geneLocation>
<name>A0A1I9YUJ4_9BURK</name>
<sequence>MTTNLPALDQARLPARTPDSNPARFLLLYGSARSGSFSHLLVEEAARLLRHLGGDVRVFDPVGLPVPGTVPADHEKVKELHEAVLWSEGQLWCSPENYGTFSAIIKNQLDSCPPAIKGTPLFAAKPLATVQVCGAGPSYNTSGALATVGRWLGMFVTPSQLCVPMVQEAFDADGRMKPSPQYDKLVDLVDELATTTAVLRGHRAGLLEKYSQATAR</sequence>
<keyword evidence="3" id="KW-1185">Reference proteome</keyword>
<feature type="domain" description="NADPH-dependent FMN reductase-like" evidence="1">
    <location>
        <begin position="24"/>
        <end position="164"/>
    </location>
</feature>
<dbReference type="InterPro" id="IPR014063">
    <property type="entry name" value="Arsenate-R_ArsH"/>
</dbReference>
<reference evidence="2" key="1">
    <citation type="submission" date="2016-09" db="EMBL/GenBank/DDBJ databases">
        <title>The Complete Genome of Burkholderia sprentiae wsm5005.</title>
        <authorList>
            <person name="De Meyer S."/>
            <person name="Wang P."/>
            <person name="Terpolilli J."/>
        </authorList>
    </citation>
    <scope>NUCLEOTIDE SEQUENCE [LARGE SCALE GENOMIC DNA]</scope>
    <source>
        <strain evidence="2">WSM5005</strain>
        <plasmid evidence="2">pl2WSM5005</plasmid>
    </source>
</reference>
<dbReference type="AlphaFoldDB" id="A0A1I9YUJ4"/>
<dbReference type="SUPFAM" id="SSF52218">
    <property type="entry name" value="Flavoproteins"/>
    <property type="match status" value="1"/>
</dbReference>
<evidence type="ECO:0000259" key="1">
    <source>
        <dbReference type="Pfam" id="PF03358"/>
    </source>
</evidence>
<dbReference type="GO" id="GO:0016655">
    <property type="term" value="F:oxidoreductase activity, acting on NAD(P)H, quinone or similar compound as acceptor"/>
    <property type="evidence" value="ECO:0007669"/>
    <property type="project" value="TreeGrafter"/>
</dbReference>
<dbReference type="PANTHER" id="PTHR43590">
    <property type="entry name" value="ARSENIC RESISTANCE PROTEIN ARSH (AFU_ORTHOLOGUE AFUA_5G15030)"/>
    <property type="match status" value="1"/>
</dbReference>
<evidence type="ECO:0000313" key="3">
    <source>
        <dbReference type="Proteomes" id="UP000179860"/>
    </source>
</evidence>
<dbReference type="Gene3D" id="3.40.50.360">
    <property type="match status" value="1"/>
</dbReference>
<keyword evidence="2" id="KW-0614">Plasmid</keyword>
<organism evidence="2 3">
    <name type="scientific">Paraburkholderia sprentiae WSM5005</name>
    <dbReference type="NCBI Taxonomy" id="754502"/>
    <lineage>
        <taxon>Bacteria</taxon>
        <taxon>Pseudomonadati</taxon>
        <taxon>Pseudomonadota</taxon>
        <taxon>Betaproteobacteria</taxon>
        <taxon>Burkholderiales</taxon>
        <taxon>Burkholderiaceae</taxon>
        <taxon>Paraburkholderia</taxon>
    </lineage>
</organism>
<dbReference type="PANTHER" id="PTHR43590:SF1">
    <property type="entry name" value="ARSENIC RESISTANCE PROTEIN ARSH (AFU_ORTHOLOGUE AFUA_5G15030)"/>
    <property type="match status" value="1"/>
</dbReference>
<dbReference type="KEGG" id="pspw:BJG93_33970"/>
<protein>
    <submittedName>
        <fullName evidence="2">NAD(P)H-dependent oxidoreductase</fullName>
    </submittedName>
</protein>
<dbReference type="InterPro" id="IPR029039">
    <property type="entry name" value="Flavoprotein-like_sf"/>
</dbReference>
<dbReference type="Proteomes" id="UP000179860">
    <property type="component" value="Plasmid pl2WSM5005"/>
</dbReference>
<evidence type="ECO:0000313" key="2">
    <source>
        <dbReference type="EMBL" id="APA90561.1"/>
    </source>
</evidence>
<accession>A0A1I9YUJ4</accession>
<gene>
    <name evidence="2" type="ORF">BJG93_33970</name>
</gene>
<dbReference type="RefSeq" id="WP_051374120.1">
    <property type="nucleotide sequence ID" value="NZ_CP017565.2"/>
</dbReference>
<dbReference type="Pfam" id="PF03358">
    <property type="entry name" value="FMN_red"/>
    <property type="match status" value="1"/>
</dbReference>
<reference evidence="2" key="2">
    <citation type="submission" date="2021-06" db="EMBL/GenBank/DDBJ databases">
        <authorList>
            <person name="Rogers T.H."/>
            <person name="Ramsay J.P."/>
            <person name="Wang P."/>
            <person name="Terpolilli J."/>
        </authorList>
    </citation>
    <scope>NUCLEOTIDE SEQUENCE</scope>
    <source>
        <strain evidence="2">WSM5005</strain>
        <plasmid evidence="2">pl2WSM5005</plasmid>
    </source>
</reference>